<dbReference type="AlphaFoldDB" id="A0A9P9D5M1"/>
<dbReference type="InterPro" id="IPR036864">
    <property type="entry name" value="Zn2-C6_fun-type_DNA-bd_sf"/>
</dbReference>
<dbReference type="InterPro" id="IPR053181">
    <property type="entry name" value="EcdB-like_regulator"/>
</dbReference>
<dbReference type="PROSITE" id="PS00463">
    <property type="entry name" value="ZN2_CY6_FUNGAL_1"/>
    <property type="match status" value="1"/>
</dbReference>
<accession>A0A9P9D5M1</accession>
<dbReference type="Pfam" id="PF04082">
    <property type="entry name" value="Fungal_trans"/>
    <property type="match status" value="1"/>
</dbReference>
<proteinExistence type="predicted"/>
<dbReference type="GO" id="GO:0008270">
    <property type="term" value="F:zinc ion binding"/>
    <property type="evidence" value="ECO:0007669"/>
    <property type="project" value="InterPro"/>
</dbReference>
<evidence type="ECO:0000313" key="4">
    <source>
        <dbReference type="EMBL" id="KAH7112927.1"/>
    </source>
</evidence>
<dbReference type="PANTHER" id="PTHR47785:SF5">
    <property type="entry name" value="ZN(II)2CYS6 TRANSCRIPTION FACTOR (EUROFUNG)"/>
    <property type="match status" value="1"/>
</dbReference>
<name>A0A9P9D5M1_9PLEO</name>
<dbReference type="PROSITE" id="PS50048">
    <property type="entry name" value="ZN2_CY6_FUNGAL_2"/>
    <property type="match status" value="1"/>
</dbReference>
<dbReference type="CDD" id="cd12148">
    <property type="entry name" value="fungal_TF_MHR"/>
    <property type="match status" value="1"/>
</dbReference>
<keyword evidence="5" id="KW-1185">Reference proteome</keyword>
<evidence type="ECO:0000313" key="5">
    <source>
        <dbReference type="Proteomes" id="UP000700596"/>
    </source>
</evidence>
<evidence type="ECO:0000256" key="2">
    <source>
        <dbReference type="ARBA" id="ARBA00023242"/>
    </source>
</evidence>
<gene>
    <name evidence="4" type="ORF">B0J11DRAFT_183730</name>
</gene>
<sequence>MESHVRRSDEDMAPKRRKRNPIACHGCKARKVRCSNDRPQCSSCVRLQCECVYPQESYSPAHTDSAARPAEVDPTLSLILEGIGQILGRLPPGIAASSSMPAPPLSPGCPGATVAPSPETVLFSTTGGADHGIPASSSDLGPAEGLSIDSVLAWPILESNLSTYNVASKPCTTTLFAADRMPDYRDSLERRRRVDSSFISADGDILLLVRRFLTLVNIKNPILNSQSILTDASVVIEAGLSWDPKSCLVLLACSLGAIASPFDPSPATTESFQATSSRADRFNQLRADKYFQAARQRLGLLDRSIQSCQCYLLAGIYSMYIIRPLQAWQFFIQASTVYTAYIKAYGSLDQRSDNQVSVSDPELQSLEQRLYWSCLKTECEIVAEIPLSRSTLRQIDYPYMFPSIPGTLTALKKLPTVSVDTGHEPVDETYLHSQSWLYYLTEITLIRLYNRIVQYFYSDGNRWMSMDLTEMNNIAAQFEKQLHDWKQSLPEPISFTHIRSSPDQYSELRAVLCIRYHYLRKLITRPFLYRTIHSTMESTLDQSIARPLAKSHISDCLEEGSTVMLCHRHHGTFFHCRGSAATAFTLLAATKAGLIHSMGRQSEAQARIQLYIEHLRYWEDESPDILLLREMLTMTYAQIFSGVP</sequence>
<keyword evidence="1" id="KW-0479">Metal-binding</keyword>
<organism evidence="4 5">
    <name type="scientific">Dendryphion nanum</name>
    <dbReference type="NCBI Taxonomy" id="256645"/>
    <lineage>
        <taxon>Eukaryota</taxon>
        <taxon>Fungi</taxon>
        <taxon>Dikarya</taxon>
        <taxon>Ascomycota</taxon>
        <taxon>Pezizomycotina</taxon>
        <taxon>Dothideomycetes</taxon>
        <taxon>Pleosporomycetidae</taxon>
        <taxon>Pleosporales</taxon>
        <taxon>Torulaceae</taxon>
        <taxon>Dendryphion</taxon>
    </lineage>
</organism>
<dbReference type="InterPro" id="IPR007219">
    <property type="entry name" value="XnlR_reg_dom"/>
</dbReference>
<dbReference type="PANTHER" id="PTHR47785">
    <property type="entry name" value="ZN(II)2CYS6 TRANSCRIPTION FACTOR (EUROFUNG)-RELATED-RELATED"/>
    <property type="match status" value="1"/>
</dbReference>
<dbReference type="CDD" id="cd00067">
    <property type="entry name" value="GAL4"/>
    <property type="match status" value="1"/>
</dbReference>
<reference evidence="4" key="1">
    <citation type="journal article" date="2021" name="Nat. Commun.">
        <title>Genetic determinants of endophytism in the Arabidopsis root mycobiome.</title>
        <authorList>
            <person name="Mesny F."/>
            <person name="Miyauchi S."/>
            <person name="Thiergart T."/>
            <person name="Pickel B."/>
            <person name="Atanasova L."/>
            <person name="Karlsson M."/>
            <person name="Huettel B."/>
            <person name="Barry K.W."/>
            <person name="Haridas S."/>
            <person name="Chen C."/>
            <person name="Bauer D."/>
            <person name="Andreopoulos W."/>
            <person name="Pangilinan J."/>
            <person name="LaButti K."/>
            <person name="Riley R."/>
            <person name="Lipzen A."/>
            <person name="Clum A."/>
            <person name="Drula E."/>
            <person name="Henrissat B."/>
            <person name="Kohler A."/>
            <person name="Grigoriev I.V."/>
            <person name="Martin F.M."/>
            <person name="Hacquard S."/>
        </authorList>
    </citation>
    <scope>NUCLEOTIDE SEQUENCE</scope>
    <source>
        <strain evidence="4">MPI-CAGE-CH-0243</strain>
    </source>
</reference>
<dbReference type="SUPFAM" id="SSF57701">
    <property type="entry name" value="Zn2/Cys6 DNA-binding domain"/>
    <property type="match status" value="1"/>
</dbReference>
<protein>
    <recommendedName>
        <fullName evidence="3">Zn(2)-C6 fungal-type domain-containing protein</fullName>
    </recommendedName>
</protein>
<dbReference type="GO" id="GO:0006351">
    <property type="term" value="P:DNA-templated transcription"/>
    <property type="evidence" value="ECO:0007669"/>
    <property type="project" value="InterPro"/>
</dbReference>
<keyword evidence="2" id="KW-0539">Nucleus</keyword>
<feature type="domain" description="Zn(2)-C6 fungal-type" evidence="3">
    <location>
        <begin position="23"/>
        <end position="53"/>
    </location>
</feature>
<dbReference type="GO" id="GO:0000981">
    <property type="term" value="F:DNA-binding transcription factor activity, RNA polymerase II-specific"/>
    <property type="evidence" value="ECO:0007669"/>
    <property type="project" value="InterPro"/>
</dbReference>
<dbReference type="Gene3D" id="4.10.240.10">
    <property type="entry name" value="Zn(2)-C6 fungal-type DNA-binding domain"/>
    <property type="match status" value="1"/>
</dbReference>
<dbReference type="SMART" id="SM00066">
    <property type="entry name" value="GAL4"/>
    <property type="match status" value="1"/>
</dbReference>
<evidence type="ECO:0000256" key="1">
    <source>
        <dbReference type="ARBA" id="ARBA00022723"/>
    </source>
</evidence>
<evidence type="ECO:0000259" key="3">
    <source>
        <dbReference type="PROSITE" id="PS50048"/>
    </source>
</evidence>
<dbReference type="InterPro" id="IPR001138">
    <property type="entry name" value="Zn2Cys6_DnaBD"/>
</dbReference>
<comment type="caution">
    <text evidence="4">The sequence shown here is derived from an EMBL/GenBank/DDBJ whole genome shotgun (WGS) entry which is preliminary data.</text>
</comment>
<dbReference type="Pfam" id="PF00172">
    <property type="entry name" value="Zn_clus"/>
    <property type="match status" value="1"/>
</dbReference>
<dbReference type="Proteomes" id="UP000700596">
    <property type="component" value="Unassembled WGS sequence"/>
</dbReference>
<dbReference type="OrthoDB" id="4356994at2759"/>
<dbReference type="EMBL" id="JAGMWT010000020">
    <property type="protein sequence ID" value="KAH7112927.1"/>
    <property type="molecule type" value="Genomic_DNA"/>
</dbReference>
<dbReference type="GO" id="GO:0003677">
    <property type="term" value="F:DNA binding"/>
    <property type="evidence" value="ECO:0007669"/>
    <property type="project" value="InterPro"/>
</dbReference>